<dbReference type="EMBL" id="MDEN01000051">
    <property type="protein sequence ID" value="OCX25226.1"/>
    <property type="molecule type" value="Genomic_DNA"/>
</dbReference>
<organism evidence="1 2">
    <name type="scientific">Pseudomonas graminis</name>
    <dbReference type="NCBI Taxonomy" id="158627"/>
    <lineage>
        <taxon>Bacteria</taxon>
        <taxon>Pseudomonadati</taxon>
        <taxon>Pseudomonadota</taxon>
        <taxon>Gammaproteobacteria</taxon>
        <taxon>Pseudomonadales</taxon>
        <taxon>Pseudomonadaceae</taxon>
        <taxon>Pseudomonas</taxon>
    </lineage>
</organism>
<dbReference type="SUPFAM" id="SSF143011">
    <property type="entry name" value="RelE-like"/>
    <property type="match status" value="1"/>
</dbReference>
<dbReference type="Pfam" id="PF05015">
    <property type="entry name" value="HigB-like_toxin"/>
    <property type="match status" value="1"/>
</dbReference>
<evidence type="ECO:0000313" key="2">
    <source>
        <dbReference type="Proteomes" id="UP000095143"/>
    </source>
</evidence>
<dbReference type="OrthoDB" id="9801102at2"/>
<evidence type="ECO:0000313" key="1">
    <source>
        <dbReference type="EMBL" id="OCX25226.1"/>
    </source>
</evidence>
<protein>
    <submittedName>
        <fullName evidence="1">Killer protein</fullName>
    </submittedName>
</protein>
<dbReference type="Gene3D" id="3.30.2310.20">
    <property type="entry name" value="RelE-like"/>
    <property type="match status" value="1"/>
</dbReference>
<dbReference type="InterPro" id="IPR035093">
    <property type="entry name" value="RelE/ParE_toxin_dom_sf"/>
</dbReference>
<dbReference type="RefSeq" id="WP_083233002.1">
    <property type="nucleotide sequence ID" value="NZ_MDEN01000051.1"/>
</dbReference>
<dbReference type="InterPro" id="IPR007711">
    <property type="entry name" value="HigB-1"/>
</dbReference>
<reference evidence="1 2" key="1">
    <citation type="submission" date="2016-08" db="EMBL/GenBank/DDBJ databases">
        <title>Whole genome sequence of Pseudomonas graminis strain UASWS1507, a potential biological control agent for agriculture.</title>
        <authorList>
            <person name="Crovadore J."/>
            <person name="Calmin G."/>
            <person name="Chablais R."/>
            <person name="Cochard B."/>
            <person name="Lefort F."/>
        </authorList>
    </citation>
    <scope>NUCLEOTIDE SEQUENCE [LARGE SCALE GENOMIC DNA]</scope>
    <source>
        <strain evidence="1 2">UASWS1507</strain>
    </source>
</reference>
<gene>
    <name evidence="1" type="ORF">BBI10_02975</name>
</gene>
<accession>A0A1C2EE16</accession>
<sequence>MIRSFKHKGLRAFFQTGTTKGIRPDHARRLSQILGVMAFARNANDLDIPGFRLHPLRGDLTGFWSVSVSGNWRIIFRFIENDIELVDYLDYH</sequence>
<dbReference type="PANTHER" id="PTHR40266:SF2">
    <property type="entry name" value="TOXIN HIGB-1"/>
    <property type="match status" value="1"/>
</dbReference>
<comment type="caution">
    <text evidence="1">The sequence shown here is derived from an EMBL/GenBank/DDBJ whole genome shotgun (WGS) entry which is preliminary data.</text>
</comment>
<proteinExistence type="predicted"/>
<dbReference type="AlphaFoldDB" id="A0A1C2EE16"/>
<name>A0A1C2EE16_9PSED</name>
<dbReference type="Proteomes" id="UP000095143">
    <property type="component" value="Unassembled WGS sequence"/>
</dbReference>
<dbReference type="PANTHER" id="PTHR40266">
    <property type="entry name" value="TOXIN HIGB-1"/>
    <property type="match status" value="1"/>
</dbReference>